<dbReference type="AlphaFoldDB" id="E1YBJ8"/>
<protein>
    <recommendedName>
        <fullName evidence="1">MAP3K TRAFs-binding domain-containing protein</fullName>
    </recommendedName>
</protein>
<organism evidence="2">
    <name type="scientific">uncultured Desulfobacterium sp</name>
    <dbReference type="NCBI Taxonomy" id="201089"/>
    <lineage>
        <taxon>Bacteria</taxon>
        <taxon>Pseudomonadati</taxon>
        <taxon>Thermodesulfobacteriota</taxon>
        <taxon>Desulfobacteria</taxon>
        <taxon>Desulfobacterales</taxon>
        <taxon>Desulfobacteriaceae</taxon>
        <taxon>Desulfobacterium</taxon>
        <taxon>environmental samples</taxon>
    </lineage>
</organism>
<dbReference type="Pfam" id="PF13281">
    <property type="entry name" value="MAP3K_TRAF_bd"/>
    <property type="match status" value="1"/>
</dbReference>
<reference evidence="2" key="1">
    <citation type="journal article" date="2011" name="Environ. Microbiol.">
        <title>Genomic insights into the metabolic potential of the polycyclic aromatic hydrocarbon degrading sulfate-reducing Deltaproteobacterium N47.</title>
        <authorList>
            <person name="Bergmann F."/>
            <person name="Selesi D."/>
            <person name="Weinmaier T."/>
            <person name="Tischler P."/>
            <person name="Rattei T."/>
            <person name="Meckenstock R.U."/>
        </authorList>
    </citation>
    <scope>NUCLEOTIDE SEQUENCE</scope>
</reference>
<name>E1YBJ8_9BACT</name>
<dbReference type="EMBL" id="FR695868">
    <property type="protein sequence ID" value="CBX27942.1"/>
    <property type="molecule type" value="Genomic_DNA"/>
</dbReference>
<accession>E1YBJ8</accession>
<gene>
    <name evidence="2" type="ORF">N47_G32660</name>
</gene>
<dbReference type="InterPro" id="IPR025136">
    <property type="entry name" value="MAP3K_TRAF-bd"/>
</dbReference>
<proteinExistence type="predicted"/>
<sequence length="463" mass="51758">MFAENELTANTPTAHKEVIMLKPLCFVLMPFGRKNDEAGRLIDFDAVYQELIIPAVIAAGMEVIRADEEQAGGIIHKPMFERLLLCEYAVADLTTANANVFYELGIRHATRRWSTIPIFAEGSRLPFDVSFIRAVPYKLTADGKPANNKTDAEILSKKLIDAKDPLTDSPLYSFDLISNQPDIAREKTDVFRDRVRYSAAMKGRLAAARKEGMAALELIETELGNIRDAEGGVVIDLFLSYRSIKAWPEMIALASRMSQPLAKTTMIREQLALALNRAGRSEEAEAELIDLIARRGPSSETYGILGRVYKDRWNTASEKGEATLAKDLLEKAINAYLKGFETDWRDAYPGINAVTLMEIKEPPDPERKKLLPVVTYAAERRIAAGKADYWDYATLLELAILNMDEKKANAALASAAAAVREFWEPETTARNLRMIGMAREKRGITEKWIQAIEKELEGLAKQK</sequence>
<evidence type="ECO:0000259" key="1">
    <source>
        <dbReference type="Pfam" id="PF13281"/>
    </source>
</evidence>
<evidence type="ECO:0000313" key="2">
    <source>
        <dbReference type="EMBL" id="CBX27942.1"/>
    </source>
</evidence>
<feature type="domain" description="MAP3K TRAFs-binding" evidence="1">
    <location>
        <begin position="100"/>
        <end position="444"/>
    </location>
</feature>